<accession>A0AA87SZ38</accession>
<evidence type="ECO:0000313" key="1">
    <source>
        <dbReference type="EMBL" id="EKS02122.1"/>
    </source>
</evidence>
<proteinExistence type="predicted"/>
<name>A0AA87SZ38_9LEPT</name>
<dbReference type="AlphaFoldDB" id="A0AA87SZ38"/>
<protein>
    <submittedName>
        <fullName evidence="1">Uncharacterized protein</fullName>
    </submittedName>
</protein>
<reference evidence="1 2" key="1">
    <citation type="journal article" date="2014" name="Int. J. Syst. Evol. Microbiol.">
        <title>Leptospira mayottensis sp. nov., a pathogenic species of the genus Leptospira isolated from humans.</title>
        <authorList>
            <person name="Bourhy P."/>
            <person name="Collet L."/>
            <person name="Brisse S."/>
            <person name="Picardeau M."/>
        </authorList>
    </citation>
    <scope>NUCLEOTIDE SEQUENCE [LARGE SCALE GENOMIC DNA]</scope>
    <source>
        <strain evidence="1 2">200901122</strain>
    </source>
</reference>
<comment type="caution">
    <text evidence="1">The sequence shown here is derived from an EMBL/GenBank/DDBJ whole genome shotgun (WGS) entry which is preliminary data.</text>
</comment>
<dbReference type="EMBL" id="AKWM02000002">
    <property type="protein sequence ID" value="EKS02122.1"/>
    <property type="molecule type" value="Genomic_DNA"/>
</dbReference>
<gene>
    <name evidence="1" type="ORF">LEP1GSC125_0860</name>
</gene>
<dbReference type="Proteomes" id="UP000001343">
    <property type="component" value="Unassembled WGS sequence"/>
</dbReference>
<evidence type="ECO:0000313" key="2">
    <source>
        <dbReference type="Proteomes" id="UP000001343"/>
    </source>
</evidence>
<organism evidence="1 2">
    <name type="scientific">Leptospira mayottensis 200901122</name>
    <dbReference type="NCBI Taxonomy" id="1193010"/>
    <lineage>
        <taxon>Bacteria</taxon>
        <taxon>Pseudomonadati</taxon>
        <taxon>Spirochaetota</taxon>
        <taxon>Spirochaetia</taxon>
        <taxon>Leptospirales</taxon>
        <taxon>Leptospiraceae</taxon>
        <taxon>Leptospira</taxon>
    </lineage>
</organism>
<sequence length="43" mass="5249">MKFVFKLQFLGFPSKSKNLDFHWKNSRTLRNSLIYFECCYTIP</sequence>